<name>A0A2M7BCQ8_9BACT</name>
<dbReference type="Pfam" id="PF01252">
    <property type="entry name" value="Peptidase_A8"/>
    <property type="match status" value="1"/>
</dbReference>
<protein>
    <submittedName>
        <fullName evidence="11">Uncharacterized protein</fullName>
    </submittedName>
</protein>
<dbReference type="Proteomes" id="UP000229631">
    <property type="component" value="Unassembled WGS sequence"/>
</dbReference>
<dbReference type="GO" id="GO:0004190">
    <property type="term" value="F:aspartic-type endopeptidase activity"/>
    <property type="evidence" value="ECO:0007669"/>
    <property type="project" value="UniProtKB-KW"/>
</dbReference>
<evidence type="ECO:0000256" key="10">
    <source>
        <dbReference type="SAM" id="Phobius"/>
    </source>
</evidence>
<evidence type="ECO:0000256" key="2">
    <source>
        <dbReference type="ARBA" id="ARBA00022475"/>
    </source>
</evidence>
<accession>A0A2M7BCQ8</accession>
<evidence type="ECO:0000256" key="8">
    <source>
        <dbReference type="ARBA" id="ARBA00023136"/>
    </source>
</evidence>
<keyword evidence="7 10" id="KW-1133">Transmembrane helix</keyword>
<dbReference type="EMBL" id="PEVC01000039">
    <property type="protein sequence ID" value="PIV00892.1"/>
    <property type="molecule type" value="Genomic_DNA"/>
</dbReference>
<keyword evidence="2" id="KW-1003">Cell membrane</keyword>
<sequence>MHEEKREKIVVFILVLFDQLTKFFSLKMDFGQINHSVSWGLLPFWSNSILIVIISFLLFFLWRFKSKTGVWLMLVGGMSNLLDRIIRGGVVDFLKLPLIPTFNMADVAICFGAAWFIVDFVKTKTLS</sequence>
<comment type="caution">
    <text evidence="11">The sequence shown here is derived from an EMBL/GenBank/DDBJ whole genome shotgun (WGS) entry which is preliminary data.</text>
</comment>
<evidence type="ECO:0000256" key="9">
    <source>
        <dbReference type="RuleBase" id="RU004181"/>
    </source>
</evidence>
<dbReference type="PRINTS" id="PR00781">
    <property type="entry name" value="LIPOSIGPTASE"/>
</dbReference>
<keyword evidence="4 10" id="KW-0812">Transmembrane</keyword>
<keyword evidence="6" id="KW-0378">Hydrolase</keyword>
<evidence type="ECO:0000256" key="3">
    <source>
        <dbReference type="ARBA" id="ARBA00022670"/>
    </source>
</evidence>
<evidence type="ECO:0000256" key="4">
    <source>
        <dbReference type="ARBA" id="ARBA00022692"/>
    </source>
</evidence>
<feature type="transmembrane region" description="Helical" evidence="10">
    <location>
        <begin position="9"/>
        <end position="26"/>
    </location>
</feature>
<dbReference type="PANTHER" id="PTHR33695">
    <property type="entry name" value="LIPOPROTEIN SIGNAL PEPTIDASE"/>
    <property type="match status" value="1"/>
</dbReference>
<feature type="transmembrane region" description="Helical" evidence="10">
    <location>
        <begin position="38"/>
        <end position="62"/>
    </location>
</feature>
<keyword evidence="5" id="KW-0064">Aspartyl protease</keyword>
<evidence type="ECO:0000256" key="5">
    <source>
        <dbReference type="ARBA" id="ARBA00022750"/>
    </source>
</evidence>
<feature type="transmembrane region" description="Helical" evidence="10">
    <location>
        <begin position="98"/>
        <end position="118"/>
    </location>
</feature>
<gene>
    <name evidence="11" type="ORF">COS54_02200</name>
</gene>
<dbReference type="PANTHER" id="PTHR33695:SF1">
    <property type="entry name" value="LIPOPROTEIN SIGNAL PEPTIDASE"/>
    <property type="match status" value="1"/>
</dbReference>
<dbReference type="GO" id="GO:0006508">
    <property type="term" value="P:proteolysis"/>
    <property type="evidence" value="ECO:0007669"/>
    <property type="project" value="UniProtKB-KW"/>
</dbReference>
<evidence type="ECO:0000313" key="12">
    <source>
        <dbReference type="Proteomes" id="UP000229631"/>
    </source>
</evidence>
<reference evidence="12" key="1">
    <citation type="submission" date="2017-09" db="EMBL/GenBank/DDBJ databases">
        <title>Depth-based differentiation of microbial function through sediment-hosted aquifers and enrichment of novel symbionts in the deep terrestrial subsurface.</title>
        <authorList>
            <person name="Probst A.J."/>
            <person name="Ladd B."/>
            <person name="Jarett J.K."/>
            <person name="Geller-Mcgrath D.E."/>
            <person name="Sieber C.M.K."/>
            <person name="Emerson J.B."/>
            <person name="Anantharaman K."/>
            <person name="Thomas B.C."/>
            <person name="Malmstrom R."/>
            <person name="Stieglmeier M."/>
            <person name="Klingl A."/>
            <person name="Woyke T."/>
            <person name="Ryan C.M."/>
            <person name="Banfield J.F."/>
        </authorList>
    </citation>
    <scope>NUCLEOTIDE SEQUENCE [LARGE SCALE GENOMIC DNA]</scope>
</reference>
<comment type="similarity">
    <text evidence="1 9">Belongs to the peptidase A8 family.</text>
</comment>
<organism evidence="11 12">
    <name type="scientific">Candidatus Shapirobacteria bacterium CG03_land_8_20_14_0_80_39_12</name>
    <dbReference type="NCBI Taxonomy" id="1974879"/>
    <lineage>
        <taxon>Bacteria</taxon>
        <taxon>Candidatus Shapironibacteriota</taxon>
    </lineage>
</organism>
<evidence type="ECO:0000256" key="7">
    <source>
        <dbReference type="ARBA" id="ARBA00022989"/>
    </source>
</evidence>
<keyword evidence="8 10" id="KW-0472">Membrane</keyword>
<dbReference type="AlphaFoldDB" id="A0A2M7BCQ8"/>
<evidence type="ECO:0000256" key="6">
    <source>
        <dbReference type="ARBA" id="ARBA00022801"/>
    </source>
</evidence>
<dbReference type="InterPro" id="IPR001872">
    <property type="entry name" value="Peptidase_A8"/>
</dbReference>
<feature type="transmembrane region" description="Helical" evidence="10">
    <location>
        <begin position="69"/>
        <end position="86"/>
    </location>
</feature>
<keyword evidence="3" id="KW-0645">Protease</keyword>
<evidence type="ECO:0000313" key="11">
    <source>
        <dbReference type="EMBL" id="PIV00892.1"/>
    </source>
</evidence>
<proteinExistence type="inferred from homology"/>
<evidence type="ECO:0000256" key="1">
    <source>
        <dbReference type="ARBA" id="ARBA00006139"/>
    </source>
</evidence>
<dbReference type="GO" id="GO:0016020">
    <property type="term" value="C:membrane"/>
    <property type="evidence" value="ECO:0007669"/>
    <property type="project" value="InterPro"/>
</dbReference>